<reference evidence="2" key="1">
    <citation type="journal article" date="2020" name="Microorganisms">
        <title>Reliable Identification of Environmental Pseudomonas Isolates Using the rpoD Gene.</title>
        <authorList>
            <consortium name="The Broad Institute Genome Sequencing Platform"/>
            <person name="Girard L."/>
            <person name="Lood C."/>
            <person name="Rokni-Zadeh H."/>
            <person name="van Noort V."/>
            <person name="Lavigne R."/>
            <person name="De Mot R."/>
        </authorList>
    </citation>
    <scope>NUCLEOTIDE SEQUENCE</scope>
    <source>
        <strain evidence="2">SWRI10</strain>
    </source>
</reference>
<evidence type="ECO:0000313" key="2">
    <source>
        <dbReference type="EMBL" id="MBC3443438.1"/>
    </source>
</evidence>
<evidence type="ECO:0000259" key="1">
    <source>
        <dbReference type="Pfam" id="PF20455"/>
    </source>
</evidence>
<dbReference type="Pfam" id="PF20455">
    <property type="entry name" value="DUF6708"/>
    <property type="match status" value="1"/>
</dbReference>
<dbReference type="EMBL" id="JABWRE010000024">
    <property type="protein sequence ID" value="MBC3443438.1"/>
    <property type="molecule type" value="Genomic_DNA"/>
</dbReference>
<reference evidence="2" key="2">
    <citation type="submission" date="2020-07" db="EMBL/GenBank/DDBJ databases">
        <authorList>
            <person name="Lood C."/>
            <person name="Girard L."/>
        </authorList>
    </citation>
    <scope>NUCLEOTIDE SEQUENCE</scope>
    <source>
        <strain evidence="2">SWRI10</strain>
    </source>
</reference>
<name>A0A923JYI6_9PSED</name>
<evidence type="ECO:0000313" key="3">
    <source>
        <dbReference type="EMBL" id="MBV4535462.1"/>
    </source>
</evidence>
<gene>
    <name evidence="3" type="ORF">HU737_005665</name>
    <name evidence="2" type="ORF">HU737_22330</name>
</gene>
<organism evidence="2">
    <name type="scientific">Pseudomonas urmiensis</name>
    <dbReference type="NCBI Taxonomy" id="2745493"/>
    <lineage>
        <taxon>Bacteria</taxon>
        <taxon>Pseudomonadati</taxon>
        <taxon>Pseudomonadota</taxon>
        <taxon>Gammaproteobacteria</taxon>
        <taxon>Pseudomonadales</taxon>
        <taxon>Pseudomonadaceae</taxon>
        <taxon>Pseudomonas</taxon>
    </lineage>
</organism>
<dbReference type="EMBL" id="JABWRE020000001">
    <property type="protein sequence ID" value="MBV4535462.1"/>
    <property type="molecule type" value="Genomic_DNA"/>
</dbReference>
<dbReference type="AlphaFoldDB" id="A0A923JYI6"/>
<dbReference type="Proteomes" id="UP000599879">
    <property type="component" value="Unassembled WGS sequence"/>
</dbReference>
<accession>A0A923JYI6</accession>
<dbReference type="InterPro" id="IPR046554">
    <property type="entry name" value="DUF6708"/>
</dbReference>
<proteinExistence type="predicted"/>
<comment type="caution">
    <text evidence="2">The sequence shown here is derived from an EMBL/GenBank/DDBJ whole genome shotgun (WGS) entry which is preliminary data.</text>
</comment>
<reference evidence="3" key="3">
    <citation type="submission" date="2021-06" db="EMBL/GenBank/DDBJ databases">
        <title>Updating the genus Pseudomonas: Description of 43 new species and partition of the Pseudomonas putida group.</title>
        <authorList>
            <person name="Girard L."/>
            <person name="Lood C."/>
            <person name="Vandamme P."/>
            <person name="Rokni-Zadeh H."/>
            <person name="Van Noort V."/>
            <person name="Hofte M."/>
            <person name="Lavigne R."/>
            <person name="De Mot R."/>
        </authorList>
    </citation>
    <scope>NUCLEOTIDE SEQUENCE</scope>
    <source>
        <strain evidence="3">SWRI10</strain>
    </source>
</reference>
<protein>
    <recommendedName>
        <fullName evidence="1">DUF6708 domain-containing protein</fullName>
    </recommendedName>
</protein>
<sequence>MIPTIRMDIELPRDEPIRFNRLRRKVYFYQYHFDRLHLFSRQRWGIRPVVYDWDDLVAEACSVYAPMGNGGLIENVVISVIKPGTEEVIDRLFFTHDIEQGKQYWALAQLFMQQGPQAMPEFVHPPRDWNDDSQLSPIRCIAPKVSWPEEIDLESRSAPLSEQCF</sequence>
<feature type="domain" description="DUF6708" evidence="1">
    <location>
        <begin position="2"/>
        <end position="159"/>
    </location>
</feature>